<dbReference type="AlphaFoldDB" id="A0A7G8T6T9"/>
<evidence type="ECO:0000313" key="2">
    <source>
        <dbReference type="Proteomes" id="UP000515909"/>
    </source>
</evidence>
<proteinExistence type="predicted"/>
<protein>
    <submittedName>
        <fullName evidence="1">Uncharacterized protein</fullName>
    </submittedName>
</protein>
<sequence length="200" mass="22986">MVPTAIALLAITAVVGICLIPLVTGNYEGHGQDPNWDKTHTIITSIDEAVKLFGGDLLLDKLELQQNSPKPYTEFILEYRDKKDKNKKDRETWRMLSAQVLYGGKQFDVKDDYVNLTIFFRDDDPFIIGSDEYPGYESLLEKSNATKTVHGITVKYRNGQDKAFQYCFCAEFKHQGYVYFLESYSKENPNLSWDTLNQML</sequence>
<gene>
    <name evidence="1" type="ORF">HCR03_11230</name>
</gene>
<dbReference type="RefSeq" id="WP_187034263.1">
    <property type="nucleotide sequence ID" value="NZ_CP060286.1"/>
</dbReference>
<dbReference type="KEGG" id="cfem:HCR03_11230"/>
<organism evidence="1 2">
    <name type="scientific">Caproicibacter fermentans</name>
    <dbReference type="NCBI Taxonomy" id="2576756"/>
    <lineage>
        <taxon>Bacteria</taxon>
        <taxon>Bacillati</taxon>
        <taxon>Bacillota</taxon>
        <taxon>Clostridia</taxon>
        <taxon>Eubacteriales</taxon>
        <taxon>Acutalibacteraceae</taxon>
        <taxon>Caproicibacter</taxon>
    </lineage>
</organism>
<evidence type="ECO:0000313" key="1">
    <source>
        <dbReference type="EMBL" id="QNK39330.1"/>
    </source>
</evidence>
<reference evidence="1 2" key="1">
    <citation type="submission" date="2020-08" db="EMBL/GenBank/DDBJ databases">
        <title>The isolate Caproiciproducens sp. 7D4C2 produces n-caproate at mildly acidic conditions from hexoses: genome and rBOX comparison with related strains and chain-elongating bacteria.</title>
        <authorList>
            <person name="Esquivel-Elizondo S."/>
            <person name="Bagci C."/>
            <person name="Temovska M."/>
            <person name="Jeon B.S."/>
            <person name="Bessarab I."/>
            <person name="Williams R.B.H."/>
            <person name="Huson D.H."/>
            <person name="Angenent L.T."/>
        </authorList>
    </citation>
    <scope>NUCLEOTIDE SEQUENCE [LARGE SCALE GENOMIC DNA]</scope>
    <source>
        <strain evidence="1 2">7D4C2</strain>
    </source>
</reference>
<dbReference type="Proteomes" id="UP000515909">
    <property type="component" value="Chromosome"/>
</dbReference>
<name>A0A7G8T6T9_9FIRM</name>
<accession>A0A7G8T6T9</accession>
<dbReference type="EMBL" id="CP060286">
    <property type="protein sequence ID" value="QNK39330.1"/>
    <property type="molecule type" value="Genomic_DNA"/>
</dbReference>